<keyword evidence="2 5" id="KW-0378">Hydrolase</keyword>
<dbReference type="InterPro" id="IPR001360">
    <property type="entry name" value="Glyco_hydro_1"/>
</dbReference>
<dbReference type="PANTHER" id="PTHR10353:SF137">
    <property type="entry name" value="MYROSINASE 3-RELATED"/>
    <property type="match status" value="1"/>
</dbReference>
<dbReference type="Pfam" id="PF00232">
    <property type="entry name" value="Glyco_hydro_1"/>
    <property type="match status" value="1"/>
</dbReference>
<organism evidence="5 6">
    <name type="scientific">Handroanthus impetiginosus</name>
    <dbReference type="NCBI Taxonomy" id="429701"/>
    <lineage>
        <taxon>Eukaryota</taxon>
        <taxon>Viridiplantae</taxon>
        <taxon>Streptophyta</taxon>
        <taxon>Embryophyta</taxon>
        <taxon>Tracheophyta</taxon>
        <taxon>Spermatophyta</taxon>
        <taxon>Magnoliopsida</taxon>
        <taxon>eudicotyledons</taxon>
        <taxon>Gunneridae</taxon>
        <taxon>Pentapetalae</taxon>
        <taxon>asterids</taxon>
        <taxon>lamiids</taxon>
        <taxon>Lamiales</taxon>
        <taxon>Bignoniaceae</taxon>
        <taxon>Crescentiina</taxon>
        <taxon>Tabebuia alliance</taxon>
        <taxon>Handroanthus</taxon>
    </lineage>
</organism>
<dbReference type="AlphaFoldDB" id="A0A2G9GXB2"/>
<accession>A0A2G9GXB2</accession>
<dbReference type="EMBL" id="NKXS01003480">
    <property type="protein sequence ID" value="PIN09650.1"/>
    <property type="molecule type" value="Genomic_DNA"/>
</dbReference>
<dbReference type="OrthoDB" id="65569at2759"/>
<dbReference type="EC" id="3.2.1.21" evidence="5"/>
<name>A0A2G9GXB2_9LAMI</name>
<dbReference type="InterPro" id="IPR017853">
    <property type="entry name" value="GH"/>
</dbReference>
<comment type="caution">
    <text evidence="5">The sequence shown here is derived from an EMBL/GenBank/DDBJ whole genome shotgun (WGS) entry which is preliminary data.</text>
</comment>
<dbReference type="GO" id="GO:0005975">
    <property type="term" value="P:carbohydrate metabolic process"/>
    <property type="evidence" value="ECO:0007669"/>
    <property type="project" value="InterPro"/>
</dbReference>
<sequence>MVPLSNKNIHREAATRALDFSFGWFMDPLTKGDYPKSMKSLVKDRIPKFSKEEREVVKGSFDFLGLNYYTTYYVRHAPNSNSSKTSYLTDSNAQITRCFKLALCLPKRDTRYFIICEENLQEANYIHH</sequence>
<evidence type="ECO:0000256" key="2">
    <source>
        <dbReference type="ARBA" id="ARBA00022801"/>
    </source>
</evidence>
<keyword evidence="3 5" id="KW-0326">Glycosidase</keyword>
<evidence type="ECO:0000313" key="5">
    <source>
        <dbReference type="EMBL" id="PIN09650.1"/>
    </source>
</evidence>
<dbReference type="Gene3D" id="3.20.20.80">
    <property type="entry name" value="Glycosidases"/>
    <property type="match status" value="1"/>
</dbReference>
<keyword evidence="6" id="KW-1185">Reference proteome</keyword>
<dbReference type="PANTHER" id="PTHR10353">
    <property type="entry name" value="GLYCOSYL HYDROLASE"/>
    <property type="match status" value="1"/>
</dbReference>
<proteinExistence type="inferred from homology"/>
<dbReference type="Proteomes" id="UP000231279">
    <property type="component" value="Unassembled WGS sequence"/>
</dbReference>
<dbReference type="GO" id="GO:0008422">
    <property type="term" value="F:beta-glucosidase activity"/>
    <property type="evidence" value="ECO:0007669"/>
    <property type="project" value="UniProtKB-EC"/>
</dbReference>
<comment type="similarity">
    <text evidence="1 4">Belongs to the glycosyl hydrolase 1 family.</text>
</comment>
<evidence type="ECO:0000256" key="1">
    <source>
        <dbReference type="ARBA" id="ARBA00010838"/>
    </source>
</evidence>
<gene>
    <name evidence="5" type="ORF">CDL12_17767</name>
</gene>
<evidence type="ECO:0000256" key="3">
    <source>
        <dbReference type="ARBA" id="ARBA00023295"/>
    </source>
</evidence>
<protein>
    <submittedName>
        <fullName evidence="5">Beta-glucosidase</fullName>
        <ecNumber evidence="5">3.2.1.21</ecNumber>
    </submittedName>
</protein>
<reference evidence="6" key="1">
    <citation type="journal article" date="2018" name="Gigascience">
        <title>Genome assembly of the Pink Ipe (Handroanthus impetiginosus, Bignoniaceae), a highly valued, ecologically keystone Neotropical timber forest tree.</title>
        <authorList>
            <person name="Silva-Junior O.B."/>
            <person name="Grattapaglia D."/>
            <person name="Novaes E."/>
            <person name="Collevatti R.G."/>
        </authorList>
    </citation>
    <scope>NUCLEOTIDE SEQUENCE [LARGE SCALE GENOMIC DNA]</scope>
    <source>
        <strain evidence="6">cv. UFG-1</strain>
    </source>
</reference>
<evidence type="ECO:0000313" key="6">
    <source>
        <dbReference type="Proteomes" id="UP000231279"/>
    </source>
</evidence>
<dbReference type="SUPFAM" id="SSF51445">
    <property type="entry name" value="(Trans)glycosidases"/>
    <property type="match status" value="1"/>
</dbReference>
<dbReference type="STRING" id="429701.A0A2G9GXB2"/>
<evidence type="ECO:0000256" key="4">
    <source>
        <dbReference type="RuleBase" id="RU003690"/>
    </source>
</evidence>